<dbReference type="InterPro" id="IPR012348">
    <property type="entry name" value="RNR-like"/>
</dbReference>
<organism evidence="2 3">
    <name type="scientific">Deinandra increscens subsp. villosa</name>
    <dbReference type="NCBI Taxonomy" id="3103831"/>
    <lineage>
        <taxon>Eukaryota</taxon>
        <taxon>Viridiplantae</taxon>
        <taxon>Streptophyta</taxon>
        <taxon>Embryophyta</taxon>
        <taxon>Tracheophyta</taxon>
        <taxon>Spermatophyta</taxon>
        <taxon>Magnoliopsida</taxon>
        <taxon>eudicotyledons</taxon>
        <taxon>Gunneridae</taxon>
        <taxon>Pentapetalae</taxon>
        <taxon>asterids</taxon>
        <taxon>campanulids</taxon>
        <taxon>Asterales</taxon>
        <taxon>Asteraceae</taxon>
        <taxon>Asteroideae</taxon>
        <taxon>Heliantheae alliance</taxon>
        <taxon>Madieae</taxon>
        <taxon>Madiinae</taxon>
        <taxon>Deinandra</taxon>
    </lineage>
</organism>
<accession>A0AAP0DSE2</accession>
<comment type="caution">
    <text evidence="2">The sequence shown here is derived from an EMBL/GenBank/DDBJ whole genome shotgun (WGS) entry which is preliminary data.</text>
</comment>
<gene>
    <name evidence="2" type="ORF">SSX86_000033</name>
</gene>
<dbReference type="Gene3D" id="1.10.620.20">
    <property type="entry name" value="Ribonucleotide Reductase, subunit A"/>
    <property type="match status" value="1"/>
</dbReference>
<evidence type="ECO:0000313" key="2">
    <source>
        <dbReference type="EMBL" id="KAK9080275.1"/>
    </source>
</evidence>
<proteinExistence type="predicted"/>
<keyword evidence="3" id="KW-1185">Reference proteome</keyword>
<dbReference type="AlphaFoldDB" id="A0AAP0DSE2"/>
<protein>
    <submittedName>
        <fullName evidence="2">Uncharacterized protein</fullName>
    </submittedName>
</protein>
<dbReference type="Proteomes" id="UP001408789">
    <property type="component" value="Unassembled WGS sequence"/>
</dbReference>
<evidence type="ECO:0000313" key="3">
    <source>
        <dbReference type="Proteomes" id="UP001408789"/>
    </source>
</evidence>
<feature type="region of interest" description="Disordered" evidence="1">
    <location>
        <begin position="122"/>
        <end position="185"/>
    </location>
</feature>
<evidence type="ECO:0000256" key="1">
    <source>
        <dbReference type="SAM" id="MobiDB-lite"/>
    </source>
</evidence>
<feature type="compositionally biased region" description="Basic and acidic residues" evidence="1">
    <location>
        <begin position="159"/>
        <end position="175"/>
    </location>
</feature>
<name>A0AAP0DSE2_9ASTR</name>
<reference evidence="2 3" key="1">
    <citation type="submission" date="2024-04" db="EMBL/GenBank/DDBJ databases">
        <title>The reference genome of an endangered Asteraceae, Deinandra increscens subsp. villosa, native to the Central Coast of California.</title>
        <authorList>
            <person name="Guilliams M."/>
            <person name="Hasenstab-Lehman K."/>
            <person name="Meyer R."/>
            <person name="Mcevoy S."/>
        </authorList>
    </citation>
    <scope>NUCLEOTIDE SEQUENCE [LARGE SCALE GENOMIC DNA]</scope>
    <source>
        <tissue evidence="2">Leaf</tissue>
    </source>
</reference>
<dbReference type="EMBL" id="JBCNJP010000002">
    <property type="protein sequence ID" value="KAK9080275.1"/>
    <property type="molecule type" value="Genomic_DNA"/>
</dbReference>
<feature type="compositionally biased region" description="Basic and acidic residues" evidence="1">
    <location>
        <begin position="134"/>
        <end position="149"/>
    </location>
</feature>
<dbReference type="GO" id="GO:0016491">
    <property type="term" value="F:oxidoreductase activity"/>
    <property type="evidence" value="ECO:0007669"/>
    <property type="project" value="InterPro"/>
</dbReference>
<sequence length="185" mass="20818">MYKKTEASFLTAEEFDLSDDQRHWTRSLTANVTSSLTSSPSSPPPTESSSIENLAGRFINEVQVDLSDRGLGQDYFSDVTTLQFHKPPLPWLPKLFRIGRYRRRRLQIWRFRASPWRRRSGIGADRAGSAWDSPDLRADDREGGDRESESGGEGGEAGEDLRRSETAIEGGDRTVNRGQNWEAGV</sequence>